<reference evidence="2" key="1">
    <citation type="submission" date="2018-01" db="EMBL/GenBank/DDBJ databases">
        <title>An insight into the sialome of Amazonian anophelines.</title>
        <authorList>
            <person name="Ribeiro J.M."/>
            <person name="Scarpassa V."/>
            <person name="Calvo E."/>
        </authorList>
    </citation>
    <scope>NUCLEOTIDE SEQUENCE</scope>
    <source>
        <tissue evidence="2">Salivary glands</tissue>
    </source>
</reference>
<feature type="signal peptide" evidence="1">
    <location>
        <begin position="1"/>
        <end position="19"/>
    </location>
</feature>
<accession>A0A2M4C999</accession>
<sequence length="94" mass="9849">MLLLMLLVKMLFMLLVITADPYAADNAVDRALVAPIGVVPVAVAGWIRCWAAVVCCNCSLIAESQLAMPELLRAAIPLVASCVLPPTSDSPGIS</sequence>
<organism evidence="2">
    <name type="scientific">Anopheles marajoara</name>
    <dbReference type="NCBI Taxonomy" id="58244"/>
    <lineage>
        <taxon>Eukaryota</taxon>
        <taxon>Metazoa</taxon>
        <taxon>Ecdysozoa</taxon>
        <taxon>Arthropoda</taxon>
        <taxon>Hexapoda</taxon>
        <taxon>Insecta</taxon>
        <taxon>Pterygota</taxon>
        <taxon>Neoptera</taxon>
        <taxon>Endopterygota</taxon>
        <taxon>Diptera</taxon>
        <taxon>Nematocera</taxon>
        <taxon>Culicoidea</taxon>
        <taxon>Culicidae</taxon>
        <taxon>Anophelinae</taxon>
        <taxon>Anopheles</taxon>
    </lineage>
</organism>
<evidence type="ECO:0000313" key="2">
    <source>
        <dbReference type="EMBL" id="MBW61926.1"/>
    </source>
</evidence>
<feature type="chain" id="PRO_5014630297" evidence="1">
    <location>
        <begin position="20"/>
        <end position="94"/>
    </location>
</feature>
<evidence type="ECO:0000256" key="1">
    <source>
        <dbReference type="SAM" id="SignalP"/>
    </source>
</evidence>
<dbReference type="EMBL" id="GGFJ01012785">
    <property type="protein sequence ID" value="MBW61926.1"/>
    <property type="molecule type" value="Transcribed_RNA"/>
</dbReference>
<name>A0A2M4C999_9DIPT</name>
<dbReference type="AlphaFoldDB" id="A0A2M4C999"/>
<keyword evidence="1" id="KW-0732">Signal</keyword>
<protein>
    <submittedName>
        <fullName evidence="2">Putative secreted protein</fullName>
    </submittedName>
</protein>
<proteinExistence type="predicted"/>